<dbReference type="EC" id="1.1.2.4" evidence="7"/>
<evidence type="ECO:0000256" key="6">
    <source>
        <dbReference type="ARBA" id="ARBA00023002"/>
    </source>
</evidence>
<dbReference type="GO" id="GO:1903457">
    <property type="term" value="P:lactate catabolic process"/>
    <property type="evidence" value="ECO:0007669"/>
    <property type="project" value="TreeGrafter"/>
</dbReference>
<evidence type="ECO:0000256" key="2">
    <source>
        <dbReference type="ARBA" id="ARBA00008000"/>
    </source>
</evidence>
<dbReference type="InterPro" id="IPR016164">
    <property type="entry name" value="FAD-linked_Oxase-like_C"/>
</dbReference>
<dbReference type="EMBL" id="JAPJZI010000001">
    <property type="protein sequence ID" value="MDA5397498.1"/>
    <property type="molecule type" value="Genomic_DNA"/>
</dbReference>
<dbReference type="InterPro" id="IPR016171">
    <property type="entry name" value="Vanillyl_alc_oxidase_C-sub2"/>
</dbReference>
<comment type="similarity">
    <text evidence="2">Belongs to the FAD-binding oxidoreductase/transferase type 4 family.</text>
</comment>
<dbReference type="Gene3D" id="1.10.45.10">
    <property type="entry name" value="Vanillyl-alcohol Oxidase, Chain A, domain 4"/>
    <property type="match status" value="1"/>
</dbReference>
<organism evidence="9 10">
    <name type="scientific">Hoeflea prorocentri</name>
    <dbReference type="NCBI Taxonomy" id="1922333"/>
    <lineage>
        <taxon>Bacteria</taxon>
        <taxon>Pseudomonadati</taxon>
        <taxon>Pseudomonadota</taxon>
        <taxon>Alphaproteobacteria</taxon>
        <taxon>Hyphomicrobiales</taxon>
        <taxon>Rhizobiaceae</taxon>
        <taxon>Hoeflea</taxon>
    </lineage>
</organism>
<sequence length="460" mass="48781">MQQNYEACLGVLKQQFGERFEASEAMRRHHVNSTTWLEAQLPDCVVFPHDTGEVASVLKTCNAYGVPVIPFGAGTSVEGHVNAPRGGVSMDFSKMANILEIVPEDLIAVVQPGVTRKRLNEELRATGLHFPIDPGADASIGGMVSTRASGTNAVRYGTMAENVLALECVLANGEIIRTGTRAKKSSAGYDLTRLLVGSEGTLAAITEITVKLHGIPEHIVAGVATFPSIEAACNAVISCVQCGLNVGRLELLDTAQISACNRYSKLDLTEAPTLFFEFAGMEDAVKAEFKVFRELLDDAGAKDIKAASNADEIGRLWKARHDAYWAAVAAMPGKSGHTTDACVPISHLAESIKAAQNDLAELGLPGTIVGHVGDGNFHVLIGIDPLDPDETAKAHKLLEQISERAIKVGGTCTGEHGIGQGKRETLLLQSGNAVNVMAAIKQSLDPKAIMNPGKVLPDSF</sequence>
<dbReference type="PANTHER" id="PTHR11748">
    <property type="entry name" value="D-LACTATE DEHYDROGENASE"/>
    <property type="match status" value="1"/>
</dbReference>
<dbReference type="RefSeq" id="WP_267988959.1">
    <property type="nucleotide sequence ID" value="NZ_JAPJZI010000001.1"/>
</dbReference>
<dbReference type="GO" id="GO:0008720">
    <property type="term" value="F:D-lactate dehydrogenase (NAD+) activity"/>
    <property type="evidence" value="ECO:0007669"/>
    <property type="project" value="TreeGrafter"/>
</dbReference>
<dbReference type="PANTHER" id="PTHR11748:SF111">
    <property type="entry name" value="D-LACTATE DEHYDROGENASE, MITOCHONDRIAL-RELATED"/>
    <property type="match status" value="1"/>
</dbReference>
<keyword evidence="4" id="KW-0274">FAD</keyword>
<dbReference type="Pfam" id="PF02913">
    <property type="entry name" value="FAD-oxidase_C"/>
    <property type="match status" value="1"/>
</dbReference>
<dbReference type="FunFam" id="3.30.70.2740:FF:000001">
    <property type="entry name" value="D-lactate dehydrogenase mitochondrial"/>
    <property type="match status" value="1"/>
</dbReference>
<keyword evidence="3" id="KW-0285">Flavoprotein</keyword>
<evidence type="ECO:0000256" key="7">
    <source>
        <dbReference type="ARBA" id="ARBA00038897"/>
    </source>
</evidence>
<dbReference type="InterPro" id="IPR016169">
    <property type="entry name" value="FAD-bd_PCMH_sub2"/>
</dbReference>
<reference evidence="9" key="1">
    <citation type="submission" date="2022-11" db="EMBL/GenBank/DDBJ databases">
        <title>Draft genome sequence of Hoeflea poritis E7-10 and Hoeflea prorocentri PM5-8, separated from scleractinian coral Porites lutea and marine dinoflagellate.</title>
        <authorList>
            <person name="Zhang G."/>
            <person name="Wei Q."/>
            <person name="Cai L."/>
        </authorList>
    </citation>
    <scope>NUCLEOTIDE SEQUENCE</scope>
    <source>
        <strain evidence="9">PM5-8</strain>
    </source>
</reference>
<dbReference type="FunFam" id="3.30.465.10:FF:000016">
    <property type="entry name" value="probable D-lactate dehydrogenase, mitochondrial"/>
    <property type="match status" value="1"/>
</dbReference>
<protein>
    <recommendedName>
        <fullName evidence="7">D-lactate dehydrogenase (cytochrome)</fullName>
        <ecNumber evidence="7">1.1.2.4</ecNumber>
    </recommendedName>
</protein>
<dbReference type="Pfam" id="PF01565">
    <property type="entry name" value="FAD_binding_4"/>
    <property type="match status" value="1"/>
</dbReference>
<evidence type="ECO:0000259" key="8">
    <source>
        <dbReference type="PROSITE" id="PS51387"/>
    </source>
</evidence>
<dbReference type="InterPro" id="IPR016166">
    <property type="entry name" value="FAD-bd_PCMH"/>
</dbReference>
<feature type="domain" description="FAD-binding PCMH-type" evidence="8">
    <location>
        <begin position="38"/>
        <end position="215"/>
    </location>
</feature>
<dbReference type="Gene3D" id="3.30.465.10">
    <property type="match status" value="1"/>
</dbReference>
<dbReference type="SUPFAM" id="SSF55103">
    <property type="entry name" value="FAD-linked oxidases, C-terminal domain"/>
    <property type="match status" value="1"/>
</dbReference>
<dbReference type="GO" id="GO:0004458">
    <property type="term" value="F:D-lactate dehydrogenase (cytochrome) activity"/>
    <property type="evidence" value="ECO:0007669"/>
    <property type="project" value="UniProtKB-EC"/>
</dbReference>
<comment type="cofactor">
    <cofactor evidence="1">
        <name>FAD</name>
        <dbReference type="ChEBI" id="CHEBI:57692"/>
    </cofactor>
</comment>
<name>A0A9X3UE15_9HYPH</name>
<evidence type="ECO:0000313" key="9">
    <source>
        <dbReference type="EMBL" id="MDA5397498.1"/>
    </source>
</evidence>
<dbReference type="GO" id="GO:0071949">
    <property type="term" value="F:FAD binding"/>
    <property type="evidence" value="ECO:0007669"/>
    <property type="project" value="InterPro"/>
</dbReference>
<keyword evidence="6" id="KW-0560">Oxidoreductase</keyword>
<evidence type="ECO:0000313" key="10">
    <source>
        <dbReference type="Proteomes" id="UP001151234"/>
    </source>
</evidence>
<dbReference type="PROSITE" id="PS51387">
    <property type="entry name" value="FAD_PCMH"/>
    <property type="match status" value="1"/>
</dbReference>
<dbReference type="SUPFAM" id="SSF56176">
    <property type="entry name" value="FAD-binding/transporter-associated domain-like"/>
    <property type="match status" value="1"/>
</dbReference>
<evidence type="ECO:0000256" key="5">
    <source>
        <dbReference type="ARBA" id="ARBA00022946"/>
    </source>
</evidence>
<dbReference type="Gene3D" id="3.30.70.2740">
    <property type="match status" value="1"/>
</dbReference>
<dbReference type="Proteomes" id="UP001151234">
    <property type="component" value="Unassembled WGS sequence"/>
</dbReference>
<dbReference type="InterPro" id="IPR036318">
    <property type="entry name" value="FAD-bd_PCMH-like_sf"/>
</dbReference>
<evidence type="ECO:0000256" key="1">
    <source>
        <dbReference type="ARBA" id="ARBA00001974"/>
    </source>
</evidence>
<proteinExistence type="inferred from homology"/>
<evidence type="ECO:0000256" key="3">
    <source>
        <dbReference type="ARBA" id="ARBA00022630"/>
    </source>
</evidence>
<keyword evidence="10" id="KW-1185">Reference proteome</keyword>
<gene>
    <name evidence="9" type="ORF">OQ273_02830</name>
</gene>
<comment type="caution">
    <text evidence="9">The sequence shown here is derived from an EMBL/GenBank/DDBJ whole genome shotgun (WGS) entry which is preliminary data.</text>
</comment>
<dbReference type="AlphaFoldDB" id="A0A9X3UE15"/>
<dbReference type="InterPro" id="IPR006094">
    <property type="entry name" value="Oxid_FAD_bind_N"/>
</dbReference>
<evidence type="ECO:0000256" key="4">
    <source>
        <dbReference type="ARBA" id="ARBA00022827"/>
    </source>
</evidence>
<dbReference type="FunFam" id="1.10.45.10:FF:000001">
    <property type="entry name" value="D-lactate dehydrogenase mitochondrial"/>
    <property type="match status" value="1"/>
</dbReference>
<dbReference type="InterPro" id="IPR004113">
    <property type="entry name" value="FAD-bd_oxidored_4_C"/>
</dbReference>
<accession>A0A9X3UE15</accession>
<keyword evidence="5" id="KW-0809">Transit peptide</keyword>